<evidence type="ECO:0000256" key="2">
    <source>
        <dbReference type="PIRNR" id="PIRNR000862"/>
    </source>
</evidence>
<dbReference type="InterPro" id="IPR006693">
    <property type="entry name" value="AB_hydrolase_lipase"/>
</dbReference>
<feature type="active site" description="Charge relay system" evidence="3">
    <location>
        <position position="365"/>
    </location>
</feature>
<protein>
    <recommendedName>
        <fullName evidence="2">Lipase</fullName>
    </recommendedName>
</protein>
<keyword evidence="4" id="KW-0732">Signal</keyword>
<comment type="similarity">
    <text evidence="1 2">Belongs to the AB hydrolase superfamily. Lipase family.</text>
</comment>
<dbReference type="Gene3D" id="3.40.50.1820">
    <property type="entry name" value="alpha/beta hydrolase"/>
    <property type="match status" value="1"/>
</dbReference>
<dbReference type="InterPro" id="IPR029058">
    <property type="entry name" value="AB_hydrolase_fold"/>
</dbReference>
<dbReference type="EMBL" id="CAQQ02018145">
    <property type="status" value="NOT_ANNOTATED_CDS"/>
    <property type="molecule type" value="Genomic_DNA"/>
</dbReference>
<dbReference type="EnsemblMetazoa" id="MESCA007099-RA">
    <property type="protein sequence ID" value="MESCA007099-PA"/>
    <property type="gene ID" value="MESCA007099"/>
</dbReference>
<name>T1GTQ8_MEGSC</name>
<reference evidence="6" key="2">
    <citation type="submission" date="2015-06" db="UniProtKB">
        <authorList>
            <consortium name="EnsemblMetazoa"/>
        </authorList>
    </citation>
    <scope>IDENTIFICATION</scope>
</reference>
<reference evidence="7" key="1">
    <citation type="submission" date="2013-02" db="EMBL/GenBank/DDBJ databases">
        <authorList>
            <person name="Hughes D."/>
        </authorList>
    </citation>
    <scope>NUCLEOTIDE SEQUENCE</scope>
    <source>
        <strain>Durham</strain>
        <strain evidence="7">NC isolate 2 -- Noor lab</strain>
    </source>
</reference>
<feature type="chain" id="PRO_5004577622" description="Lipase" evidence="4">
    <location>
        <begin position="21"/>
        <end position="390"/>
    </location>
</feature>
<sequence>MMKVYALLVISAYLVLFVEGAKDLVCQELQIHNYPCESHEVLTEDGYVVTLHRIPPRNLTYAKELKPFILMHGLIGSAADFILSGKQRSLGCMLHEKGYDVWLPNARGTTYSKRHMHFDSSSESFWNFTWHEIGYYDLPAAIDFISNKTGHQKLHYVAHSQGSTIFLVMLSERPEYNEKIISASLLAPVAFLANLESPPLRLMASESEKIETLLNHLGLHELFPSTALNQLGGHLFCGKGAPTQNLCILVTYLSVGFSDYEMDRSLFPKIFETTPAGISRKQFQHFGQLINSGKFQKFDYKSKEENYKRYGRKTPPEYNLRNIRVPLNLYYGNKDFLMAKQDVFRLATHLQNSKFTMTEIRGFNHIDLLYSKEAPRFIYKKILSDVQRIH</sequence>
<proteinExistence type="inferred from homology"/>
<keyword evidence="2" id="KW-0378">Hydrolase</keyword>
<dbReference type="EMBL" id="CAQQ02018146">
    <property type="status" value="NOT_ANNOTATED_CDS"/>
    <property type="molecule type" value="Genomic_DNA"/>
</dbReference>
<dbReference type="EMBL" id="CAQQ02018143">
    <property type="status" value="NOT_ANNOTATED_CDS"/>
    <property type="molecule type" value="Genomic_DNA"/>
</dbReference>
<feature type="active site" description="Nucleophile" evidence="3">
    <location>
        <position position="160"/>
    </location>
</feature>
<evidence type="ECO:0000313" key="6">
    <source>
        <dbReference type="EnsemblMetazoa" id="MESCA007099-PA"/>
    </source>
</evidence>
<accession>T1GTQ8</accession>
<feature type="domain" description="Partial AB-hydrolase lipase" evidence="5">
    <location>
        <begin position="29"/>
        <end position="84"/>
    </location>
</feature>
<organism evidence="6 7">
    <name type="scientific">Megaselia scalaris</name>
    <name type="common">Humpbacked fly</name>
    <name type="synonym">Phora scalaris</name>
    <dbReference type="NCBI Taxonomy" id="36166"/>
    <lineage>
        <taxon>Eukaryota</taxon>
        <taxon>Metazoa</taxon>
        <taxon>Ecdysozoa</taxon>
        <taxon>Arthropoda</taxon>
        <taxon>Hexapoda</taxon>
        <taxon>Insecta</taxon>
        <taxon>Pterygota</taxon>
        <taxon>Neoptera</taxon>
        <taxon>Endopterygota</taxon>
        <taxon>Diptera</taxon>
        <taxon>Brachycera</taxon>
        <taxon>Muscomorpha</taxon>
        <taxon>Platypezoidea</taxon>
        <taxon>Phoridae</taxon>
        <taxon>Megaseliini</taxon>
        <taxon>Megaselia</taxon>
    </lineage>
</organism>
<dbReference type="SUPFAM" id="SSF53474">
    <property type="entry name" value="alpha/beta-Hydrolases"/>
    <property type="match status" value="1"/>
</dbReference>
<dbReference type="STRING" id="36166.T1GTQ8"/>
<dbReference type="AlphaFoldDB" id="T1GTQ8"/>
<feature type="signal peptide" evidence="4">
    <location>
        <begin position="1"/>
        <end position="20"/>
    </location>
</feature>
<evidence type="ECO:0000256" key="3">
    <source>
        <dbReference type="PIRSR" id="PIRSR000862-1"/>
    </source>
</evidence>
<dbReference type="EMBL" id="CAQQ02018149">
    <property type="status" value="NOT_ANNOTATED_CDS"/>
    <property type="molecule type" value="Genomic_DNA"/>
</dbReference>
<dbReference type="EMBL" id="CAQQ02018147">
    <property type="status" value="NOT_ANNOTATED_CDS"/>
    <property type="molecule type" value="Genomic_DNA"/>
</dbReference>
<dbReference type="PANTHER" id="PTHR11005">
    <property type="entry name" value="LYSOSOMAL ACID LIPASE-RELATED"/>
    <property type="match status" value="1"/>
</dbReference>
<keyword evidence="2" id="KW-0442">Lipid degradation</keyword>
<dbReference type="FunFam" id="3.40.50.1820:FF:000179">
    <property type="entry name" value="Lipase"/>
    <property type="match status" value="1"/>
</dbReference>
<dbReference type="HOGENOM" id="CLU_010974_0_3_1"/>
<keyword evidence="2" id="KW-0443">Lipid metabolism</keyword>
<evidence type="ECO:0000259" key="5">
    <source>
        <dbReference type="Pfam" id="PF04083"/>
    </source>
</evidence>
<dbReference type="EMBL" id="CAQQ02018150">
    <property type="status" value="NOT_ANNOTATED_CDS"/>
    <property type="molecule type" value="Genomic_DNA"/>
</dbReference>
<dbReference type="GO" id="GO:0016042">
    <property type="term" value="P:lipid catabolic process"/>
    <property type="evidence" value="ECO:0007669"/>
    <property type="project" value="UniProtKB-KW"/>
</dbReference>
<feature type="active site" description="Charge relay system" evidence="3">
    <location>
        <position position="335"/>
    </location>
</feature>
<dbReference type="Proteomes" id="UP000015102">
    <property type="component" value="Unassembled WGS sequence"/>
</dbReference>
<evidence type="ECO:0000256" key="1">
    <source>
        <dbReference type="ARBA" id="ARBA00010701"/>
    </source>
</evidence>
<dbReference type="GO" id="GO:0016788">
    <property type="term" value="F:hydrolase activity, acting on ester bonds"/>
    <property type="evidence" value="ECO:0007669"/>
    <property type="project" value="InterPro"/>
</dbReference>
<evidence type="ECO:0000256" key="4">
    <source>
        <dbReference type="SAM" id="SignalP"/>
    </source>
</evidence>
<dbReference type="OMA" id="SDARFWQ"/>
<dbReference type="EMBL" id="CAQQ02018148">
    <property type="status" value="NOT_ANNOTATED_CDS"/>
    <property type="molecule type" value="Genomic_DNA"/>
</dbReference>
<dbReference type="InterPro" id="IPR025483">
    <property type="entry name" value="Lipase_euk"/>
</dbReference>
<dbReference type="PIRSF" id="PIRSF000862">
    <property type="entry name" value="Steryl_ester_lip"/>
    <property type="match status" value="1"/>
</dbReference>
<evidence type="ECO:0000313" key="7">
    <source>
        <dbReference type="Proteomes" id="UP000015102"/>
    </source>
</evidence>
<dbReference type="Pfam" id="PF04083">
    <property type="entry name" value="Abhydro_lipase"/>
    <property type="match status" value="1"/>
</dbReference>
<dbReference type="EMBL" id="CAQQ02018144">
    <property type="status" value="NOT_ANNOTATED_CDS"/>
    <property type="molecule type" value="Genomic_DNA"/>
</dbReference>
<keyword evidence="7" id="KW-1185">Reference proteome</keyword>